<comment type="caution">
    <text evidence="2">The sequence shown here is derived from an EMBL/GenBank/DDBJ whole genome shotgun (WGS) entry which is preliminary data.</text>
</comment>
<evidence type="ECO:0000256" key="1">
    <source>
        <dbReference type="SAM" id="MobiDB-lite"/>
    </source>
</evidence>
<name>H0E5G5_9ACTN</name>
<dbReference type="EMBL" id="AGUD01000174">
    <property type="protein sequence ID" value="EHN11081.1"/>
    <property type="molecule type" value="Genomic_DNA"/>
</dbReference>
<gene>
    <name evidence="2" type="ORF">PAI11_20560</name>
</gene>
<protein>
    <submittedName>
        <fullName evidence="2">Uncharacterized protein</fullName>
    </submittedName>
</protein>
<dbReference type="Proteomes" id="UP000005143">
    <property type="component" value="Unassembled WGS sequence"/>
</dbReference>
<reference evidence="2 3" key="1">
    <citation type="journal article" date="2013" name="Biodegradation">
        <title>Quantitative proteomic analysis of ibuprofen-degrading Patulibacter sp. strain I11.</title>
        <authorList>
            <person name="Almeida B."/>
            <person name="Kjeldal H."/>
            <person name="Lolas I."/>
            <person name="Knudsen A.D."/>
            <person name="Carvalho G."/>
            <person name="Nielsen K.L."/>
            <person name="Barreto Crespo M.T."/>
            <person name="Stensballe A."/>
            <person name="Nielsen J.L."/>
        </authorList>
    </citation>
    <scope>NUCLEOTIDE SEQUENCE [LARGE SCALE GENOMIC DNA]</scope>
    <source>
        <strain evidence="2 3">I11</strain>
    </source>
</reference>
<accession>H0E5G5</accession>
<feature type="region of interest" description="Disordered" evidence="1">
    <location>
        <begin position="1"/>
        <end position="48"/>
    </location>
</feature>
<sequence length="48" mass="5123">MAAGDHLDPPSRAAGPGETAIRRPRHHQSPSGERRPGETTIRRPAAVT</sequence>
<dbReference type="AlphaFoldDB" id="H0E5G5"/>
<evidence type="ECO:0000313" key="2">
    <source>
        <dbReference type="EMBL" id="EHN11081.1"/>
    </source>
</evidence>
<evidence type="ECO:0000313" key="3">
    <source>
        <dbReference type="Proteomes" id="UP000005143"/>
    </source>
</evidence>
<feature type="compositionally biased region" description="Basic and acidic residues" evidence="1">
    <location>
        <begin position="32"/>
        <end position="41"/>
    </location>
</feature>
<keyword evidence="3" id="KW-1185">Reference proteome</keyword>
<proteinExistence type="predicted"/>
<organism evidence="2 3">
    <name type="scientific">Patulibacter medicamentivorans</name>
    <dbReference type="NCBI Taxonomy" id="1097667"/>
    <lineage>
        <taxon>Bacteria</taxon>
        <taxon>Bacillati</taxon>
        <taxon>Actinomycetota</taxon>
        <taxon>Thermoleophilia</taxon>
        <taxon>Solirubrobacterales</taxon>
        <taxon>Patulibacteraceae</taxon>
        <taxon>Patulibacter</taxon>
    </lineage>
</organism>